<reference evidence="1 2" key="1">
    <citation type="submission" date="2018-06" db="EMBL/GenBank/DDBJ databases">
        <authorList>
            <consortium name="Pathogen Informatics"/>
            <person name="Doyle S."/>
        </authorList>
    </citation>
    <scope>NUCLEOTIDE SEQUENCE [LARGE SCALE GENOMIC DNA]</scope>
    <source>
        <strain evidence="1 2">NCTC11532</strain>
    </source>
</reference>
<evidence type="ECO:0000313" key="2">
    <source>
        <dbReference type="Proteomes" id="UP000255297"/>
    </source>
</evidence>
<keyword evidence="2" id="KW-1185">Reference proteome</keyword>
<dbReference type="EMBL" id="UGPB01000001">
    <property type="protein sequence ID" value="STY27998.1"/>
    <property type="molecule type" value="Genomic_DNA"/>
</dbReference>
<organism evidence="1 2">
    <name type="scientific">Legionella wadsworthii</name>
    <dbReference type="NCBI Taxonomy" id="28088"/>
    <lineage>
        <taxon>Bacteria</taxon>
        <taxon>Pseudomonadati</taxon>
        <taxon>Pseudomonadota</taxon>
        <taxon>Gammaproteobacteria</taxon>
        <taxon>Legionellales</taxon>
        <taxon>Legionellaceae</taxon>
        <taxon>Legionella</taxon>
    </lineage>
</organism>
<dbReference type="Proteomes" id="UP000255297">
    <property type="component" value="Unassembled WGS sequence"/>
</dbReference>
<protein>
    <submittedName>
        <fullName evidence="1">Uncharacterized protein</fullName>
    </submittedName>
</protein>
<dbReference type="OrthoDB" id="9155736at2"/>
<evidence type="ECO:0000313" key="1">
    <source>
        <dbReference type="EMBL" id="STY27998.1"/>
    </source>
</evidence>
<dbReference type="SUPFAM" id="SSF52266">
    <property type="entry name" value="SGNH hydrolase"/>
    <property type="match status" value="1"/>
</dbReference>
<dbReference type="RefSeq" id="WP_031567061.1">
    <property type="nucleotide sequence ID" value="NZ_CAAAIS010000005.1"/>
</dbReference>
<gene>
    <name evidence="1" type="ORF">NCTC11532_00159</name>
</gene>
<proteinExistence type="predicted"/>
<accession>A0A378LQ79</accession>
<dbReference type="STRING" id="1122170.GCA_000701265_01716"/>
<name>A0A378LQ79_9GAMM</name>
<dbReference type="AlphaFoldDB" id="A0A378LQ79"/>
<sequence>MSISSRYLLSLFSAVILLFLLWFGAVIAQLGFPTPSSQWVTELYKKKALAASHFKGTRIFIFGGSGTHFSVSAEKMSKELGIPTINYGTYGGLDIEYLLYKIKQVLRKGDIVLLAPEYTYYHLRLKYNEVYLDHISRDPEFLKTLTFEQQLQFALRISFKRIKLAYKEKFFKSKPWDQDPLTYVHTNYNAFGDVHSNNRIFITDHIRKYRDTSQLDGGIFGNTDLSDSWQHLQSFATWCKENGITVLATAPTHIFFDNIKNNVSKENIKKIKEHYAQLGIPFLGNPYQSMYDKSLYFDTVYHMNDLGKDLYSQRLIDLLKKELPHINIVKTQNHLLIKKEKNLLETVLKKFGGWEPIKGIELKPLAPHDTIKIVDAHQADIILLNTLLKKFDGWELIKDFEVKQFIHSDILPHAVARLAEITLTRTIAEPIKEFKFIRNIHFDLLPYIAAGQEEIILETQSIGEQTAILTSEILTNFDHGKVTIFLDDKPIWHHDYSEKTKDYYRLNLPIHLNDGKHVIKIVADKKNSPNAPQEKVALNFKSLRINAA</sequence>